<dbReference type="RefSeq" id="WP_060935568.1">
    <property type="nucleotide sequence ID" value="NZ_KQ960449.1"/>
</dbReference>
<organism evidence="1 2">
    <name type="scientific">Porphyromonas somerae</name>
    <dbReference type="NCBI Taxonomy" id="322095"/>
    <lineage>
        <taxon>Bacteria</taxon>
        <taxon>Pseudomonadati</taxon>
        <taxon>Bacteroidota</taxon>
        <taxon>Bacteroidia</taxon>
        <taxon>Bacteroidales</taxon>
        <taxon>Porphyromonadaceae</taxon>
        <taxon>Porphyromonas</taxon>
    </lineage>
</organism>
<evidence type="ECO:0000313" key="1">
    <source>
        <dbReference type="EMBL" id="KXB75658.1"/>
    </source>
</evidence>
<name>A0A134B6U1_9PORP</name>
<evidence type="ECO:0000313" key="2">
    <source>
        <dbReference type="Proteomes" id="UP000070224"/>
    </source>
</evidence>
<dbReference type="Proteomes" id="UP000070224">
    <property type="component" value="Unassembled WGS sequence"/>
</dbReference>
<keyword evidence="2" id="KW-1185">Reference proteome</keyword>
<accession>A0A134B6U1</accession>
<protein>
    <recommendedName>
        <fullName evidence="3">GLPGLI family protein</fullName>
    </recommendedName>
</protein>
<dbReference type="OrthoDB" id="1012377at2"/>
<comment type="caution">
    <text evidence="1">The sequence shown here is derived from an EMBL/GenBank/DDBJ whole genome shotgun (WGS) entry which is preliminary data.</text>
</comment>
<dbReference type="InterPro" id="IPR005901">
    <property type="entry name" value="GLPGLI"/>
</dbReference>
<proteinExistence type="predicted"/>
<sequence length="274" mass="30980">MKAIKLILLGVSLFSILPLGAQVFDKPRSLAEADSLDRVQYRVLYQLDFISDPTDREYVTQDQVRLDIGTQISKVYSLKHYQADSAATPLIETGQFPRKIVTDVVPPMILYRGYPKTQDITTDYRLPAGAPVMSYVEPKPTLQWQVKPEKREILGHSCQRAEVSFGGRQWIAWFTSEIPLSEGPYKFGGLPGLILEVADSEGDYRYTCIGIANLSAGENIVRWKWNQRPTTRKELEKIIVQLYANPEQAIKALGGRMGFKGDPMLNLPYNPIEK</sequence>
<dbReference type="NCBIfam" id="TIGR01200">
    <property type="entry name" value="GLPGLI"/>
    <property type="match status" value="1"/>
</dbReference>
<reference evidence="2" key="1">
    <citation type="submission" date="2016-01" db="EMBL/GenBank/DDBJ databases">
        <authorList>
            <person name="Mitreva M."/>
            <person name="Pepin K.H."/>
            <person name="Mihindukulasuriya K.A."/>
            <person name="Fulton R."/>
            <person name="Fronick C."/>
            <person name="O'Laughlin M."/>
            <person name="Miner T."/>
            <person name="Herter B."/>
            <person name="Rosa B.A."/>
            <person name="Cordes M."/>
            <person name="Tomlinson C."/>
            <person name="Wollam A."/>
            <person name="Palsikar V.B."/>
            <person name="Mardis E.R."/>
            <person name="Wilson R.K."/>
        </authorList>
    </citation>
    <scope>NUCLEOTIDE SEQUENCE [LARGE SCALE GENOMIC DNA]</scope>
    <source>
        <strain evidence="2">KA00683</strain>
    </source>
</reference>
<gene>
    <name evidence="1" type="ORF">HMPREF3185_01303</name>
</gene>
<dbReference type="AlphaFoldDB" id="A0A134B6U1"/>
<dbReference type="PATRIC" id="fig|322095.3.peg.1288"/>
<evidence type="ECO:0008006" key="3">
    <source>
        <dbReference type="Google" id="ProtNLM"/>
    </source>
</evidence>
<dbReference type="Pfam" id="PF09697">
    <property type="entry name" value="Porph_ging"/>
    <property type="match status" value="1"/>
</dbReference>
<dbReference type="EMBL" id="LSDK01000086">
    <property type="protein sequence ID" value="KXB75658.1"/>
    <property type="molecule type" value="Genomic_DNA"/>
</dbReference>
<dbReference type="STRING" id="322095.HMPREF3185_01303"/>